<proteinExistence type="predicted"/>
<accession>A0ABY5SI76</accession>
<sequence length="207" mass="23012">MNAKEVKRVEGTESIRQALAVIADAASRTDAVWLVGGSAGLMLRGLKLDVPPRDLDLYADSRDAALLHEALRAYAIDEPKVSISTLYRSELSHYLIHGVQVELVGGFVVTAAAGKYVVEVREELQELQLTLACMERRIGIVPLAHELWFNVLRQRNDRIKLIADAVRAEPEAHMSAFRQIEARNAFTTDMVKLVHAWIGQSGTEELQ</sequence>
<organism evidence="1 2">
    <name type="scientific">Paenibacillus spongiae</name>
    <dbReference type="NCBI Taxonomy" id="2909671"/>
    <lineage>
        <taxon>Bacteria</taxon>
        <taxon>Bacillati</taxon>
        <taxon>Bacillota</taxon>
        <taxon>Bacilli</taxon>
        <taxon>Bacillales</taxon>
        <taxon>Paenibacillaceae</taxon>
        <taxon>Paenibacillus</taxon>
    </lineage>
</organism>
<keyword evidence="2" id="KW-1185">Reference proteome</keyword>
<dbReference type="EMBL" id="CP091430">
    <property type="protein sequence ID" value="UVI32380.1"/>
    <property type="molecule type" value="Genomic_DNA"/>
</dbReference>
<name>A0ABY5SI76_9BACL</name>
<reference evidence="1" key="1">
    <citation type="submission" date="2022-01" db="EMBL/GenBank/DDBJ databases">
        <title>Paenibacillus spongiae sp. nov., isolated from marine sponge.</title>
        <authorList>
            <person name="Li Z."/>
            <person name="Zhang M."/>
        </authorList>
    </citation>
    <scope>NUCLEOTIDE SEQUENCE</scope>
    <source>
        <strain evidence="1">PHS-Z3</strain>
    </source>
</reference>
<gene>
    <name evidence="1" type="ORF">L1F29_11410</name>
</gene>
<dbReference type="SUPFAM" id="SSF81301">
    <property type="entry name" value="Nucleotidyltransferase"/>
    <property type="match status" value="1"/>
</dbReference>
<evidence type="ECO:0008006" key="3">
    <source>
        <dbReference type="Google" id="ProtNLM"/>
    </source>
</evidence>
<evidence type="ECO:0000313" key="1">
    <source>
        <dbReference type="EMBL" id="UVI32380.1"/>
    </source>
</evidence>
<dbReference type="RefSeq" id="WP_258388436.1">
    <property type="nucleotide sequence ID" value="NZ_CP091430.1"/>
</dbReference>
<dbReference type="InterPro" id="IPR043519">
    <property type="entry name" value="NT_sf"/>
</dbReference>
<dbReference type="Gene3D" id="3.30.460.40">
    <property type="match status" value="1"/>
</dbReference>
<evidence type="ECO:0000313" key="2">
    <source>
        <dbReference type="Proteomes" id="UP001057877"/>
    </source>
</evidence>
<dbReference type="Proteomes" id="UP001057877">
    <property type="component" value="Chromosome"/>
</dbReference>
<protein>
    <recommendedName>
        <fullName evidence="3">Nucleotidyl transferase AbiEii/AbiGii toxin family protein</fullName>
    </recommendedName>
</protein>